<dbReference type="InterPro" id="IPR029063">
    <property type="entry name" value="SAM-dependent_MTases_sf"/>
</dbReference>
<evidence type="ECO:0000313" key="5">
    <source>
        <dbReference type="EMBL" id="QOV89245.1"/>
    </source>
</evidence>
<sequence>MPRKPYRAPAHWYDAENARHDVLQQDVPFFLGQLPLKKQSILELACGTGRAAIPLAQEGHRVVGTDYAPEMIDLAVRRRDAAGLTNKQLSLAVGDMLDLDLGQTFDWVCVFFNTLCNFTSLELQDRVFATVVRHLKPGKNGKGGRFYTDLFNPDPGLWAESEVTARDPYIFRSPDDGRTIYFSTDVMRSSEPQVQHVIHRYEWFDDKGKRKRATHEFDMTSIYPRELQLLAERHGLVVEAMWGNYDGSPVTPDSPRIIARCCRK</sequence>
<dbReference type="PANTHER" id="PTHR43464">
    <property type="entry name" value="METHYLTRANSFERASE"/>
    <property type="match status" value="1"/>
</dbReference>
<dbReference type="PANTHER" id="PTHR43464:SF19">
    <property type="entry name" value="UBIQUINONE BIOSYNTHESIS O-METHYLTRANSFERASE, MITOCHONDRIAL"/>
    <property type="match status" value="1"/>
</dbReference>
<dbReference type="Pfam" id="PF13649">
    <property type="entry name" value="Methyltransf_25"/>
    <property type="match status" value="1"/>
</dbReference>
<keyword evidence="2" id="KW-0808">Transferase</keyword>
<dbReference type="Proteomes" id="UP000593765">
    <property type="component" value="Chromosome"/>
</dbReference>
<evidence type="ECO:0000256" key="3">
    <source>
        <dbReference type="ARBA" id="ARBA00022691"/>
    </source>
</evidence>
<dbReference type="InterPro" id="IPR041698">
    <property type="entry name" value="Methyltransf_25"/>
</dbReference>
<name>A0A7M2WUN8_9BACT</name>
<dbReference type="GO" id="GO:0008168">
    <property type="term" value="F:methyltransferase activity"/>
    <property type="evidence" value="ECO:0007669"/>
    <property type="project" value="UniProtKB-KW"/>
</dbReference>
<dbReference type="Gene3D" id="3.40.50.150">
    <property type="entry name" value="Vaccinia Virus protein VP39"/>
    <property type="match status" value="1"/>
</dbReference>
<gene>
    <name evidence="5" type="ORF">IPV69_24040</name>
</gene>
<proteinExistence type="predicted"/>
<feature type="domain" description="Methyltransferase" evidence="4">
    <location>
        <begin position="41"/>
        <end position="138"/>
    </location>
</feature>
<organism evidence="5 6">
    <name type="scientific">Humisphaera borealis</name>
    <dbReference type="NCBI Taxonomy" id="2807512"/>
    <lineage>
        <taxon>Bacteria</taxon>
        <taxon>Pseudomonadati</taxon>
        <taxon>Planctomycetota</taxon>
        <taxon>Phycisphaerae</taxon>
        <taxon>Tepidisphaerales</taxon>
        <taxon>Tepidisphaeraceae</taxon>
        <taxon>Humisphaera</taxon>
    </lineage>
</organism>
<dbReference type="GO" id="GO:0032259">
    <property type="term" value="P:methylation"/>
    <property type="evidence" value="ECO:0007669"/>
    <property type="project" value="UniProtKB-KW"/>
</dbReference>
<keyword evidence="6" id="KW-1185">Reference proteome</keyword>
<protein>
    <submittedName>
        <fullName evidence="5">Class I SAM-dependent methyltransferase</fullName>
    </submittedName>
</protein>
<accession>A0A7M2WUN8</accession>
<reference evidence="5 6" key="1">
    <citation type="submission" date="2020-10" db="EMBL/GenBank/DDBJ databases">
        <title>Wide distribution of Phycisphaera-like planctomycetes from WD2101 soil group in peatlands and genome analysis of the first cultivated representative.</title>
        <authorList>
            <person name="Dedysh S.N."/>
            <person name="Beletsky A.V."/>
            <person name="Ivanova A."/>
            <person name="Kulichevskaya I.S."/>
            <person name="Suzina N.E."/>
            <person name="Philippov D.A."/>
            <person name="Rakitin A.L."/>
            <person name="Mardanov A.V."/>
            <person name="Ravin N.V."/>
        </authorList>
    </citation>
    <scope>NUCLEOTIDE SEQUENCE [LARGE SCALE GENOMIC DNA]</scope>
    <source>
        <strain evidence="5 6">M1803</strain>
    </source>
</reference>
<keyword evidence="3" id="KW-0949">S-adenosyl-L-methionine</keyword>
<keyword evidence="1 5" id="KW-0489">Methyltransferase</keyword>
<evidence type="ECO:0000256" key="1">
    <source>
        <dbReference type="ARBA" id="ARBA00022603"/>
    </source>
</evidence>
<dbReference type="CDD" id="cd02440">
    <property type="entry name" value="AdoMet_MTases"/>
    <property type="match status" value="1"/>
</dbReference>
<dbReference type="AlphaFoldDB" id="A0A7M2WUN8"/>
<dbReference type="RefSeq" id="WP_206292272.1">
    <property type="nucleotide sequence ID" value="NZ_CP063458.1"/>
</dbReference>
<dbReference type="EMBL" id="CP063458">
    <property type="protein sequence ID" value="QOV89245.1"/>
    <property type="molecule type" value="Genomic_DNA"/>
</dbReference>
<dbReference type="SUPFAM" id="SSF53335">
    <property type="entry name" value="S-adenosyl-L-methionine-dependent methyltransferases"/>
    <property type="match status" value="1"/>
</dbReference>
<evidence type="ECO:0000256" key="2">
    <source>
        <dbReference type="ARBA" id="ARBA00022679"/>
    </source>
</evidence>
<evidence type="ECO:0000313" key="6">
    <source>
        <dbReference type="Proteomes" id="UP000593765"/>
    </source>
</evidence>
<dbReference type="KEGG" id="hbs:IPV69_24040"/>
<evidence type="ECO:0000259" key="4">
    <source>
        <dbReference type="Pfam" id="PF13649"/>
    </source>
</evidence>
<dbReference type="Gene3D" id="2.20.25.110">
    <property type="entry name" value="S-adenosyl-L-methionine-dependent methyltransferases"/>
    <property type="match status" value="1"/>
</dbReference>